<dbReference type="PANTHER" id="PTHR11133:SF22">
    <property type="entry name" value="ALPHA-AMINOADIPIC SEMIALDEHYDE SYNTHASE, MITOCHONDRIAL"/>
    <property type="match status" value="1"/>
</dbReference>
<dbReference type="SUPFAM" id="SSF55347">
    <property type="entry name" value="Glyceraldehyde-3-phosphate dehydrogenase-like, C-terminal domain"/>
    <property type="match status" value="1"/>
</dbReference>
<dbReference type="InterPro" id="IPR051168">
    <property type="entry name" value="AASS"/>
</dbReference>
<name>A0A8J7UWM5_9BACT</name>
<keyword evidence="5" id="KW-1185">Reference proteome</keyword>
<evidence type="ECO:0000259" key="3">
    <source>
        <dbReference type="Pfam" id="PF16653"/>
    </source>
</evidence>
<feature type="domain" description="Saccharopine dehydrogenase NADP binding" evidence="2">
    <location>
        <begin position="3"/>
        <end position="127"/>
    </location>
</feature>
<gene>
    <name evidence="4" type="ORF">NATSA_14010</name>
</gene>
<dbReference type="SUPFAM" id="SSF51735">
    <property type="entry name" value="NAD(P)-binding Rossmann-fold domains"/>
    <property type="match status" value="1"/>
</dbReference>
<evidence type="ECO:0000259" key="2">
    <source>
        <dbReference type="Pfam" id="PF03435"/>
    </source>
</evidence>
<dbReference type="InterPro" id="IPR005097">
    <property type="entry name" value="Sacchrp_dh_NADP-bd"/>
</dbReference>
<comment type="caution">
    <text evidence="4">The sequence shown here is derived from an EMBL/GenBank/DDBJ whole genome shotgun (WGS) entry which is preliminary data.</text>
</comment>
<dbReference type="Pfam" id="PF16653">
    <property type="entry name" value="Sacchrp_dh_C"/>
    <property type="match status" value="1"/>
</dbReference>
<evidence type="ECO:0000313" key="4">
    <source>
        <dbReference type="EMBL" id="MBP3193787.1"/>
    </source>
</evidence>
<dbReference type="InterPro" id="IPR032095">
    <property type="entry name" value="Sacchrp_dh-like_C"/>
</dbReference>
<dbReference type="RefSeq" id="WP_210513246.1">
    <property type="nucleotide sequence ID" value="NZ_JAFIDN010000014.1"/>
</dbReference>
<dbReference type="PANTHER" id="PTHR11133">
    <property type="entry name" value="SACCHAROPINE DEHYDROGENASE"/>
    <property type="match status" value="1"/>
</dbReference>
<keyword evidence="1" id="KW-0560">Oxidoreductase</keyword>
<dbReference type="Gene3D" id="3.40.50.720">
    <property type="entry name" value="NAD(P)-binding Rossmann-like Domain"/>
    <property type="match status" value="2"/>
</dbReference>
<sequence>MKIAVIGAGPAGSAITRVLMDYKEVQNLVVLDRNGAVLDELKESFSGHPSLSRLRTFRVGMQERSSIITLVNGFDVMISALPYQYNLEMTKIAIETGSHFLDLGGNDKVFEMQRKLDKQAEQNGSCILPNCGLAPGLLNIIAMNGFRQFETVSSIEMMSGGLPVNPHPPLNHHLSFSAEAFLSEHLPPVLAVRDGRPVDLEPMSGLEPITFQSRPEMTALETFYTGGHISTLAYTLQGSVSNLSYKTIRHRGNHSVMQALIELGLADDRIIDIGTSMTYKDFLIRKLRKRIPENLPDIVLAKVIIDGQNGSGGNSKKLRRTYELTYEYHPDDGHSAVMSCTALPTAHIALMLARGEISARPGVHPPEQIVPAESFLDAMKQYGIEISIHDSSA</sequence>
<dbReference type="Proteomes" id="UP000673975">
    <property type="component" value="Unassembled WGS sequence"/>
</dbReference>
<dbReference type="GO" id="GO:0016491">
    <property type="term" value="F:oxidoreductase activity"/>
    <property type="evidence" value="ECO:0007669"/>
    <property type="project" value="UniProtKB-KW"/>
</dbReference>
<evidence type="ECO:0000313" key="5">
    <source>
        <dbReference type="Proteomes" id="UP000673975"/>
    </source>
</evidence>
<dbReference type="EMBL" id="JAFIDN010000014">
    <property type="protein sequence ID" value="MBP3193787.1"/>
    <property type="molecule type" value="Genomic_DNA"/>
</dbReference>
<evidence type="ECO:0000256" key="1">
    <source>
        <dbReference type="ARBA" id="ARBA00023002"/>
    </source>
</evidence>
<dbReference type="InterPro" id="IPR036291">
    <property type="entry name" value="NAD(P)-bd_dom_sf"/>
</dbReference>
<protein>
    <submittedName>
        <fullName evidence="4">Saccharopine dehydrogenase NADP-binding domain-containing protein</fullName>
    </submittedName>
</protein>
<reference evidence="4" key="1">
    <citation type="submission" date="2021-02" db="EMBL/GenBank/DDBJ databases">
        <title>Natronogracilivirga saccharolytica gen. nov. sp. nov. a new anaerobic, haloalkiliphilic carbohydrate-fermenting bacterium from soda lake and proposing of Cyclonatronumiaceae fam. nov. in the phylum Balneolaeota.</title>
        <authorList>
            <person name="Zhilina T.N."/>
            <person name="Sorokin D.Y."/>
            <person name="Zavarzina D.G."/>
            <person name="Toshchakov S.V."/>
            <person name="Kublanov I.V."/>
        </authorList>
    </citation>
    <scope>NUCLEOTIDE SEQUENCE</scope>
    <source>
        <strain evidence="4">Z-1702</strain>
    </source>
</reference>
<proteinExistence type="predicted"/>
<organism evidence="4 5">
    <name type="scientific">Natronogracilivirga saccharolytica</name>
    <dbReference type="NCBI Taxonomy" id="2812953"/>
    <lineage>
        <taxon>Bacteria</taxon>
        <taxon>Pseudomonadati</taxon>
        <taxon>Balneolota</taxon>
        <taxon>Balneolia</taxon>
        <taxon>Balneolales</taxon>
        <taxon>Cyclonatronaceae</taxon>
        <taxon>Natronogracilivirga</taxon>
    </lineage>
</organism>
<feature type="domain" description="Saccharopine dehydrogenase-like C-terminal" evidence="3">
    <location>
        <begin position="132"/>
        <end position="384"/>
    </location>
</feature>
<dbReference type="Gene3D" id="3.30.360.10">
    <property type="entry name" value="Dihydrodipicolinate Reductase, domain 2"/>
    <property type="match status" value="1"/>
</dbReference>
<dbReference type="Pfam" id="PF03435">
    <property type="entry name" value="Sacchrp_dh_NADP"/>
    <property type="match status" value="1"/>
</dbReference>
<accession>A0A8J7UWM5</accession>
<dbReference type="AlphaFoldDB" id="A0A8J7UWM5"/>